<reference evidence="1 2" key="1">
    <citation type="submission" date="2020-10" db="EMBL/GenBank/DDBJ databases">
        <title>Connecting structure to function with the recovery of over 1000 high-quality activated sludge metagenome-assembled genomes encoding full-length rRNA genes using long-read sequencing.</title>
        <authorList>
            <person name="Singleton C.M."/>
            <person name="Petriglieri F."/>
            <person name="Kristensen J.M."/>
            <person name="Kirkegaard R.H."/>
            <person name="Michaelsen T.Y."/>
            <person name="Andersen M.H."/>
            <person name="Karst S.M."/>
            <person name="Dueholm M.S."/>
            <person name="Nielsen P.H."/>
            <person name="Albertsen M."/>
        </authorList>
    </citation>
    <scope>NUCLEOTIDE SEQUENCE [LARGE SCALE GENOMIC DNA]</scope>
    <source>
        <strain evidence="1">Fred_18-Q3-R57-64_BAT3C.720</strain>
    </source>
</reference>
<accession>A0A935W8D7</accession>
<dbReference type="AlphaFoldDB" id="A0A935W8D7"/>
<sequence>MSLNKSIVEDAALEWFGELGYAVGNGPHLAPGEPTAERVSFGEVVLVGRLREAIRRLNSASPEEAREEALRKVLRAGTPSLTQTNRAFVFGHLRCAPVHRMLRGGILPFQPDILT</sequence>
<dbReference type="Proteomes" id="UP000706151">
    <property type="component" value="Unassembled WGS sequence"/>
</dbReference>
<protein>
    <submittedName>
        <fullName evidence="1">Uncharacterized protein</fullName>
    </submittedName>
</protein>
<name>A0A935W8D7_9PROT</name>
<proteinExistence type="predicted"/>
<dbReference type="EMBL" id="JADJOT010000011">
    <property type="protein sequence ID" value="MBK7956035.1"/>
    <property type="molecule type" value="Genomic_DNA"/>
</dbReference>
<evidence type="ECO:0000313" key="2">
    <source>
        <dbReference type="Proteomes" id="UP000706151"/>
    </source>
</evidence>
<comment type="caution">
    <text evidence="1">The sequence shown here is derived from an EMBL/GenBank/DDBJ whole genome shotgun (WGS) entry which is preliminary data.</text>
</comment>
<evidence type="ECO:0000313" key="1">
    <source>
        <dbReference type="EMBL" id="MBK7956035.1"/>
    </source>
</evidence>
<gene>
    <name evidence="1" type="ORF">IPK02_19975</name>
</gene>
<organism evidence="1 2">
    <name type="scientific">Candidatus Accumulibacter affinis</name>
    <dbReference type="NCBI Taxonomy" id="2954384"/>
    <lineage>
        <taxon>Bacteria</taxon>
        <taxon>Pseudomonadati</taxon>
        <taxon>Pseudomonadota</taxon>
        <taxon>Betaproteobacteria</taxon>
        <taxon>Candidatus Accumulibacter</taxon>
    </lineage>
</organism>